<dbReference type="InterPro" id="IPR047640">
    <property type="entry name" value="RpiR-like"/>
</dbReference>
<dbReference type="SUPFAM" id="SSF46689">
    <property type="entry name" value="Homeodomain-like"/>
    <property type="match status" value="1"/>
</dbReference>
<feature type="compositionally biased region" description="Basic residues" evidence="1">
    <location>
        <begin position="1"/>
        <end position="16"/>
    </location>
</feature>
<dbReference type="InterPro" id="IPR036388">
    <property type="entry name" value="WH-like_DNA-bd_sf"/>
</dbReference>
<dbReference type="EMBL" id="CP170721">
    <property type="protein sequence ID" value="XIA18682.1"/>
    <property type="molecule type" value="Genomic_DNA"/>
</dbReference>
<feature type="compositionally biased region" description="Polar residues" evidence="1">
    <location>
        <begin position="38"/>
        <end position="52"/>
    </location>
</feature>
<dbReference type="AlphaFoldDB" id="A0AB74UQW2"/>
<name>A0AB74UQW2_9GAMM</name>
<dbReference type="GO" id="GO:0003677">
    <property type="term" value="F:DNA binding"/>
    <property type="evidence" value="ECO:0007669"/>
    <property type="project" value="InterPro"/>
</dbReference>
<feature type="region of interest" description="Disordered" evidence="1">
    <location>
        <begin position="1"/>
        <end position="57"/>
    </location>
</feature>
<reference evidence="3" key="1">
    <citation type="submission" date="2024-10" db="EMBL/GenBank/DDBJ databases">
        <authorList>
            <person name="Lesea H.P."/>
            <person name="Kuehl J.V."/>
            <person name="Chandonia J.-M."/>
        </authorList>
    </citation>
    <scope>NUCLEOTIDE SEQUENCE</scope>
    <source>
        <strain evidence="3">FW102-FHT14D07</strain>
    </source>
</reference>
<dbReference type="InterPro" id="IPR001347">
    <property type="entry name" value="SIS_dom"/>
</dbReference>
<dbReference type="Gene3D" id="3.40.50.10490">
    <property type="entry name" value="Glucose-6-phosphate isomerase like protein, domain 1"/>
    <property type="match status" value="1"/>
</dbReference>
<dbReference type="Pfam" id="PF01418">
    <property type="entry name" value="HTH_6"/>
    <property type="match status" value="1"/>
</dbReference>
<dbReference type="GO" id="GO:0003700">
    <property type="term" value="F:DNA-binding transcription factor activity"/>
    <property type="evidence" value="ECO:0007669"/>
    <property type="project" value="InterPro"/>
</dbReference>
<dbReference type="Gene3D" id="1.10.10.10">
    <property type="entry name" value="Winged helix-like DNA-binding domain superfamily/Winged helix DNA-binding domain"/>
    <property type="match status" value="1"/>
</dbReference>
<dbReference type="SUPFAM" id="SSF53697">
    <property type="entry name" value="SIS domain"/>
    <property type="match status" value="1"/>
</dbReference>
<sequence>MQQNGRARRPFCHHRLTTGQRAPCGQRRAGSYFRTDPTRSNPRETASMSPKPSSADRRLFSQLRSEMDRMTASERVIANFLLTNRQAVPFETANSLAAKLAISAATVGRFCRRLGYRNFRELKSAFKFDVAVAPWPIGEGLRSMLQTGSGEPALQRDLDLTIAGIIEVYRRAETREWQDIVAHLAHCSTLHIVGFQTERGLAAHFASFLQYVRPRVRVADLATGSFSEVLLDGTDKDCVVIVETRRYSRQAQLLARHCRQRGLPLVMITDKYCHWASEYTPHILALPTESGIFWGTTVPIHAALALLVNGVVLALGDRVEQRLAHVSDLYQEFVGHVGKPARGQRKKGGDIEP</sequence>
<dbReference type="InterPro" id="IPR009057">
    <property type="entry name" value="Homeodomain-like_sf"/>
</dbReference>
<accession>A0AB74UQW2</accession>
<gene>
    <name evidence="3" type="ORF">ACFYG5_00660</name>
</gene>
<dbReference type="RefSeq" id="WP_395120133.1">
    <property type="nucleotide sequence ID" value="NZ_CP170721.1"/>
</dbReference>
<feature type="domain" description="HTH rpiR-type" evidence="2">
    <location>
        <begin position="57"/>
        <end position="133"/>
    </location>
</feature>
<dbReference type="PANTHER" id="PTHR30514">
    <property type="entry name" value="GLUCOKINASE"/>
    <property type="match status" value="1"/>
</dbReference>
<dbReference type="PANTHER" id="PTHR30514:SF18">
    <property type="entry name" value="RPIR-FAMILY TRANSCRIPTIONAL REGULATOR"/>
    <property type="match status" value="1"/>
</dbReference>
<dbReference type="InterPro" id="IPR000281">
    <property type="entry name" value="HTH_RpiR"/>
</dbReference>
<dbReference type="GO" id="GO:0097367">
    <property type="term" value="F:carbohydrate derivative binding"/>
    <property type="evidence" value="ECO:0007669"/>
    <property type="project" value="InterPro"/>
</dbReference>
<dbReference type="PROSITE" id="PS51071">
    <property type="entry name" value="HTH_RPIR"/>
    <property type="match status" value="1"/>
</dbReference>
<evidence type="ECO:0000313" key="3">
    <source>
        <dbReference type="EMBL" id="XIA18682.1"/>
    </source>
</evidence>
<evidence type="ECO:0000256" key="1">
    <source>
        <dbReference type="SAM" id="MobiDB-lite"/>
    </source>
</evidence>
<proteinExistence type="predicted"/>
<protein>
    <submittedName>
        <fullName evidence="3">MurR/RpiR family transcriptional regulator</fullName>
    </submittedName>
</protein>
<evidence type="ECO:0000259" key="2">
    <source>
        <dbReference type="PROSITE" id="PS51071"/>
    </source>
</evidence>
<organism evidence="3">
    <name type="scientific">Rhodanobacter sp. FW102-FHT14D07</name>
    <dbReference type="NCBI Taxonomy" id="3351462"/>
    <lineage>
        <taxon>Bacteria</taxon>
        <taxon>Pseudomonadati</taxon>
        <taxon>Pseudomonadota</taxon>
        <taxon>Gammaproteobacteria</taxon>
        <taxon>Lysobacterales</taxon>
        <taxon>Rhodanobacteraceae</taxon>
        <taxon>Rhodanobacter</taxon>
    </lineage>
</organism>
<dbReference type="Pfam" id="PF01380">
    <property type="entry name" value="SIS"/>
    <property type="match status" value="1"/>
</dbReference>
<dbReference type="GO" id="GO:1901135">
    <property type="term" value="P:carbohydrate derivative metabolic process"/>
    <property type="evidence" value="ECO:0007669"/>
    <property type="project" value="InterPro"/>
</dbReference>
<dbReference type="InterPro" id="IPR046348">
    <property type="entry name" value="SIS_dom_sf"/>
</dbReference>